<evidence type="ECO:0000313" key="6">
    <source>
        <dbReference type="Proteomes" id="UP000650524"/>
    </source>
</evidence>
<keyword evidence="3 5" id="KW-0067">ATP-binding</keyword>
<feature type="domain" description="ABC transporter" evidence="4">
    <location>
        <begin position="4"/>
        <end position="252"/>
    </location>
</feature>
<accession>A0A8J6MYT0</accession>
<name>A0A8J6MYT0_9DELT</name>
<dbReference type="InterPro" id="IPR003439">
    <property type="entry name" value="ABC_transporter-like_ATP-bd"/>
</dbReference>
<dbReference type="InterPro" id="IPR032823">
    <property type="entry name" value="BCA_ABC_TP_C"/>
</dbReference>
<evidence type="ECO:0000256" key="2">
    <source>
        <dbReference type="ARBA" id="ARBA00022741"/>
    </source>
</evidence>
<dbReference type="Pfam" id="PF12399">
    <property type="entry name" value="BCA_ABC_TP_C"/>
    <property type="match status" value="1"/>
</dbReference>
<dbReference type="PANTHER" id="PTHR45772:SF7">
    <property type="entry name" value="AMINO ACID ABC TRANSPORTER ATP-BINDING PROTEIN"/>
    <property type="match status" value="1"/>
</dbReference>
<organism evidence="5 6">
    <name type="scientific">Candidatus Desulfacyla euxinica</name>
    <dbReference type="NCBI Taxonomy" id="2841693"/>
    <lineage>
        <taxon>Bacteria</taxon>
        <taxon>Deltaproteobacteria</taxon>
        <taxon>Candidatus Desulfacyla</taxon>
    </lineage>
</organism>
<dbReference type="FunFam" id="3.40.50.300:FF:000421">
    <property type="entry name" value="Branched-chain amino acid ABC transporter ATP-binding protein"/>
    <property type="match status" value="1"/>
</dbReference>
<evidence type="ECO:0000256" key="1">
    <source>
        <dbReference type="ARBA" id="ARBA00022448"/>
    </source>
</evidence>
<dbReference type="InterPro" id="IPR027417">
    <property type="entry name" value="P-loop_NTPase"/>
</dbReference>
<dbReference type="InterPro" id="IPR017871">
    <property type="entry name" value="ABC_transporter-like_CS"/>
</dbReference>
<dbReference type="GO" id="GO:0015192">
    <property type="term" value="F:L-phenylalanine transmembrane transporter activity"/>
    <property type="evidence" value="ECO:0007669"/>
    <property type="project" value="TreeGrafter"/>
</dbReference>
<dbReference type="PROSITE" id="PS00211">
    <property type="entry name" value="ABC_TRANSPORTER_1"/>
    <property type="match status" value="1"/>
</dbReference>
<dbReference type="AlphaFoldDB" id="A0A8J6MYT0"/>
<dbReference type="Proteomes" id="UP000650524">
    <property type="component" value="Unassembled WGS sequence"/>
</dbReference>
<keyword evidence="2" id="KW-0547">Nucleotide-binding</keyword>
<evidence type="ECO:0000256" key="3">
    <source>
        <dbReference type="ARBA" id="ARBA00022840"/>
    </source>
</evidence>
<comment type="caution">
    <text evidence="5">The sequence shown here is derived from an EMBL/GenBank/DDBJ whole genome shotgun (WGS) entry which is preliminary data.</text>
</comment>
<dbReference type="CDD" id="cd03219">
    <property type="entry name" value="ABC_Mj1267_LivG_branched"/>
    <property type="match status" value="1"/>
</dbReference>
<dbReference type="SMART" id="SM00382">
    <property type="entry name" value="AAA"/>
    <property type="match status" value="1"/>
</dbReference>
<protein>
    <submittedName>
        <fullName evidence="5">ABC transporter ATP-binding protein</fullName>
    </submittedName>
</protein>
<dbReference type="GO" id="GO:0042941">
    <property type="term" value="P:D-alanine transmembrane transport"/>
    <property type="evidence" value="ECO:0007669"/>
    <property type="project" value="TreeGrafter"/>
</dbReference>
<dbReference type="GO" id="GO:0015808">
    <property type="term" value="P:L-alanine transport"/>
    <property type="evidence" value="ECO:0007669"/>
    <property type="project" value="TreeGrafter"/>
</dbReference>
<dbReference type="EMBL" id="JACNJD010000200">
    <property type="protein sequence ID" value="MBC8177297.1"/>
    <property type="molecule type" value="Genomic_DNA"/>
</dbReference>
<dbReference type="PANTHER" id="PTHR45772">
    <property type="entry name" value="CONSERVED COMPONENT OF ABC TRANSPORTER FOR NATURAL AMINO ACIDS-RELATED"/>
    <property type="match status" value="1"/>
</dbReference>
<dbReference type="InterPro" id="IPR051120">
    <property type="entry name" value="ABC_AA/LPS_Transport"/>
</dbReference>
<dbReference type="Pfam" id="PF00005">
    <property type="entry name" value="ABC_tran"/>
    <property type="match status" value="1"/>
</dbReference>
<proteinExistence type="predicted"/>
<dbReference type="SUPFAM" id="SSF52540">
    <property type="entry name" value="P-loop containing nucleoside triphosphate hydrolases"/>
    <property type="match status" value="1"/>
</dbReference>
<dbReference type="Gene3D" id="3.40.50.300">
    <property type="entry name" value="P-loop containing nucleotide triphosphate hydrolases"/>
    <property type="match status" value="1"/>
</dbReference>
<dbReference type="GO" id="GO:0005524">
    <property type="term" value="F:ATP binding"/>
    <property type="evidence" value="ECO:0007669"/>
    <property type="project" value="UniProtKB-KW"/>
</dbReference>
<dbReference type="GO" id="GO:0015188">
    <property type="term" value="F:L-isoleucine transmembrane transporter activity"/>
    <property type="evidence" value="ECO:0007669"/>
    <property type="project" value="TreeGrafter"/>
</dbReference>
<dbReference type="GO" id="GO:0005304">
    <property type="term" value="F:L-valine transmembrane transporter activity"/>
    <property type="evidence" value="ECO:0007669"/>
    <property type="project" value="TreeGrafter"/>
</dbReference>
<evidence type="ECO:0000313" key="5">
    <source>
        <dbReference type="EMBL" id="MBC8177297.1"/>
    </source>
</evidence>
<evidence type="ECO:0000259" key="4">
    <source>
        <dbReference type="PROSITE" id="PS50893"/>
    </source>
</evidence>
<gene>
    <name evidence="5" type="ORF">H8E19_07805</name>
</gene>
<dbReference type="GO" id="GO:0016887">
    <property type="term" value="F:ATP hydrolysis activity"/>
    <property type="evidence" value="ECO:0007669"/>
    <property type="project" value="InterPro"/>
</dbReference>
<dbReference type="PROSITE" id="PS50893">
    <property type="entry name" value="ABC_TRANSPORTER_2"/>
    <property type="match status" value="1"/>
</dbReference>
<keyword evidence="1" id="KW-0813">Transport</keyword>
<dbReference type="InterPro" id="IPR003593">
    <property type="entry name" value="AAA+_ATPase"/>
</dbReference>
<dbReference type="GO" id="GO:0005886">
    <property type="term" value="C:plasma membrane"/>
    <property type="evidence" value="ECO:0007669"/>
    <property type="project" value="TreeGrafter"/>
</dbReference>
<reference evidence="5 6" key="1">
    <citation type="submission" date="2020-08" db="EMBL/GenBank/DDBJ databases">
        <title>Bridging the membrane lipid divide: bacteria of the FCB group superphylum have the potential to synthesize archaeal ether lipids.</title>
        <authorList>
            <person name="Villanueva L."/>
            <person name="Von Meijenfeldt F.A.B."/>
            <person name="Westbye A.B."/>
            <person name="Yadav S."/>
            <person name="Hopmans E.C."/>
            <person name="Dutilh B.E."/>
            <person name="Sinninghe Damste J.S."/>
        </authorList>
    </citation>
    <scope>NUCLEOTIDE SEQUENCE [LARGE SCALE GENOMIC DNA]</scope>
    <source>
        <strain evidence="5">NIOZ-UU27</strain>
    </source>
</reference>
<dbReference type="GO" id="GO:1903805">
    <property type="term" value="P:L-valine import across plasma membrane"/>
    <property type="evidence" value="ECO:0007669"/>
    <property type="project" value="TreeGrafter"/>
</dbReference>
<sequence length="258" mass="28552">MSLLKIKGLTMRFGGLLAVTDFNLNLEKGELVGLIGPNGAGKTTAFNMITGRLKPTEGSMIFNGLDIDGKKPSQINRLGIGRTFQNIHLLTEMSALENVMMSFHGRLKSPFWAPILGFPGYAREERTMLKESHDLLERVGLEDLAQTEAGNLAYGQQRRLEIARALGTHPKLLLLDEPAAGMNPRETNALMELILTIRRDFDLTVLLIEHDMKFVMGLCERLVVLDNGATIARGLPVEIQQNKKVITAYLGERKSAGR</sequence>
<dbReference type="GO" id="GO:1903806">
    <property type="term" value="P:L-isoleucine import across plasma membrane"/>
    <property type="evidence" value="ECO:0007669"/>
    <property type="project" value="TreeGrafter"/>
</dbReference>